<evidence type="ECO:0008006" key="3">
    <source>
        <dbReference type="Google" id="ProtNLM"/>
    </source>
</evidence>
<dbReference type="InterPro" id="IPR029063">
    <property type="entry name" value="SAM-dependent_MTases_sf"/>
</dbReference>
<accession>A0A7S4Q5D6</accession>
<gene>
    <name evidence="2" type="ORF">AMON00008_LOCUS10857</name>
</gene>
<dbReference type="AlphaFoldDB" id="A0A7S4Q5D6"/>
<evidence type="ECO:0000313" key="2">
    <source>
        <dbReference type="EMBL" id="CAE4571238.1"/>
    </source>
</evidence>
<dbReference type="Pfam" id="PF10294">
    <property type="entry name" value="Methyltransf_16"/>
    <property type="match status" value="1"/>
</dbReference>
<dbReference type="SUPFAM" id="SSF53335">
    <property type="entry name" value="S-adenosyl-L-methionine-dependent methyltransferases"/>
    <property type="match status" value="1"/>
</dbReference>
<protein>
    <recommendedName>
        <fullName evidence="3">Calmodulin-lysine N-methyltransferase</fullName>
    </recommendedName>
</protein>
<dbReference type="InterPro" id="IPR019410">
    <property type="entry name" value="Methyltransf_16"/>
</dbReference>
<reference evidence="2" key="1">
    <citation type="submission" date="2021-01" db="EMBL/GenBank/DDBJ databases">
        <authorList>
            <person name="Corre E."/>
            <person name="Pelletier E."/>
            <person name="Niang G."/>
            <person name="Scheremetjew M."/>
            <person name="Finn R."/>
            <person name="Kale V."/>
            <person name="Holt S."/>
            <person name="Cochrane G."/>
            <person name="Meng A."/>
            <person name="Brown T."/>
            <person name="Cohen L."/>
        </authorList>
    </citation>
    <scope>NUCLEOTIDE SEQUENCE</scope>
    <source>
        <strain evidence="2">CCMP3105</strain>
    </source>
</reference>
<dbReference type="Gene3D" id="3.40.50.150">
    <property type="entry name" value="Vaccinia Virus protein VP39"/>
    <property type="match status" value="1"/>
</dbReference>
<organism evidence="2">
    <name type="scientific">Alexandrium monilatum</name>
    <dbReference type="NCBI Taxonomy" id="311494"/>
    <lineage>
        <taxon>Eukaryota</taxon>
        <taxon>Sar</taxon>
        <taxon>Alveolata</taxon>
        <taxon>Dinophyceae</taxon>
        <taxon>Gonyaulacales</taxon>
        <taxon>Pyrocystaceae</taxon>
        <taxon>Alexandrium</taxon>
    </lineage>
</organism>
<proteinExistence type="predicted"/>
<sequence length="301" mass="32561">MAGCGCLSRPFPSCGYFKCARAPLRLAIAEDAPAGIGFRVWRAALILCRYLEQEESVGGGPVRGRSVLELGSGAGLVGLLCAHLGAAAVTLSDQETVLPITRHNAELNRPSLATGAVVRVQEVHWGRDVRRVLPRGSFDLIVGSDLTFFEHLHRQLLLTLLQIISEDTEVLLAHARRKREFDRWEAVFEPYFDIEAISTDDELRASGALKESPEGVWGTTLCSAEERVPVTIFRLRLRGLPPSHAELSGLLGAEQDESCEAILTRLALLESDLDTIEAEGSEDPGPACVPGSSAERAQSVG</sequence>
<evidence type="ECO:0000256" key="1">
    <source>
        <dbReference type="SAM" id="MobiDB-lite"/>
    </source>
</evidence>
<name>A0A7S4Q5D6_9DINO</name>
<dbReference type="PANTHER" id="PTHR14614">
    <property type="entry name" value="HEPATOCELLULAR CARCINOMA-ASSOCIATED ANTIGEN"/>
    <property type="match status" value="1"/>
</dbReference>
<dbReference type="EMBL" id="HBNR01016499">
    <property type="protein sequence ID" value="CAE4571238.1"/>
    <property type="molecule type" value="Transcribed_RNA"/>
</dbReference>
<feature type="region of interest" description="Disordered" evidence="1">
    <location>
        <begin position="277"/>
        <end position="301"/>
    </location>
</feature>